<feature type="transmembrane region" description="Helical" evidence="9">
    <location>
        <begin position="240"/>
        <end position="261"/>
    </location>
</feature>
<feature type="transmembrane region" description="Helical" evidence="9">
    <location>
        <begin position="169"/>
        <end position="197"/>
    </location>
</feature>
<name>A0A6G6CE86_9DIPS</name>
<gene>
    <name evidence="10" type="primary">ycf1</name>
    <name evidence="9" type="synonym">TIC214</name>
    <name evidence="10" type="ORF">ETR42_pgp004</name>
</gene>
<dbReference type="PANTHER" id="PTHR33163:SF40">
    <property type="entry name" value="PROTEIN TIC 214"/>
    <property type="match status" value="1"/>
</dbReference>
<keyword evidence="7 9" id="KW-1133">Transmembrane helix</keyword>
<dbReference type="GO" id="GO:0015031">
    <property type="term" value="P:protein transport"/>
    <property type="evidence" value="ECO:0007669"/>
    <property type="project" value="UniProtKB-KW"/>
</dbReference>
<comment type="function">
    <text evidence="9">Involved in protein precursor import into chloroplasts. May be part of an intermediate translocation complex acting as a protein-conducting channel at the inner envelope.</text>
</comment>
<feature type="transmembrane region" description="Helical" evidence="9">
    <location>
        <begin position="129"/>
        <end position="149"/>
    </location>
</feature>
<evidence type="ECO:0000256" key="8">
    <source>
        <dbReference type="ARBA" id="ARBA00029978"/>
    </source>
</evidence>
<dbReference type="PANTHER" id="PTHR33163">
    <property type="entry name" value="PROTEIN TIC 214-RELATED"/>
    <property type="match status" value="1"/>
</dbReference>
<reference evidence="10" key="1">
    <citation type="journal article" date="2019" name="Mitochondrial DNA Part B Resour">
        <title>The complete chloroplast genome of Zabelia dielsii (Graebn.) Rehd. (Caprifoliaceae), an important horticultural plant in China.</title>
        <authorList>
            <person name="Cao Y."/>
            <person name="Xie T."/>
        </authorList>
    </citation>
    <scope>NUCLEOTIDE SEQUENCE</scope>
</reference>
<keyword evidence="6 9" id="KW-0653">Protein transport</keyword>
<feature type="transmembrane region" description="Helical" evidence="9">
    <location>
        <begin position="58"/>
        <end position="78"/>
    </location>
</feature>
<protein>
    <recommendedName>
        <fullName evidence="4 9">Protein TIC 214</fullName>
    </recommendedName>
    <alternativeName>
        <fullName evidence="8 9">Translocon at the inner envelope membrane of chloroplasts 214</fullName>
    </alternativeName>
</protein>
<evidence type="ECO:0000256" key="1">
    <source>
        <dbReference type="ARBA" id="ARBA00004446"/>
    </source>
</evidence>
<geneLocation type="chloroplast" evidence="10"/>
<dbReference type="Pfam" id="PF05758">
    <property type="entry name" value="Ycf1"/>
    <property type="match status" value="2"/>
</dbReference>
<accession>A0A6G6CE86</accession>
<keyword evidence="9" id="KW-1001">Plastid inner membrane</keyword>
<keyword evidence="5 9" id="KW-0812">Transmembrane</keyword>
<evidence type="ECO:0000256" key="2">
    <source>
        <dbReference type="ARBA" id="ARBA00009956"/>
    </source>
</evidence>
<proteinExistence type="inferred from homology"/>
<feature type="transmembrane region" description="Helical" evidence="9">
    <location>
        <begin position="26"/>
        <end position="46"/>
    </location>
</feature>
<dbReference type="EMBL" id="MK543511">
    <property type="protein sequence ID" value="QID90498.1"/>
    <property type="molecule type" value="Genomic_DNA"/>
</dbReference>
<sequence>MIFRSFRLPTLVSLCMKIINSAVVVGLYYGFLTTFSIGPSYLFLLRAQAVEEGTEKKVSATTGLLTGQLMMFISIYYAPLHLALGRPHTITVLALPYLLFHFFRWNNDKEDEKNFFAYRSTTRNSMRNLSTQCLFLSHLIFQLFNHFILPSSMLARLVNIYMFRCNNKMLFVTSSFVGWLIGHILFMKWVGLVLVWIQPSRLVRRNRYVRSNKSLPSQFKYLMSEFTYLVLDLRNSPARIYSILLFIICAFYLGRMPALLLTKKPKAPFRLTIKRKTKEGGESEEERDVEIERASEKNQELFWFDFVEKLPVILLFNCQEWNRPLRYIKNNQVEGGVKSETSQYFFDTCRSDGKQRISFTYPPSLSTFWEMIQRRIDAFIPKKPEKPSYDELYNHWVYTKNKKKTTEKNEFLNRIKALDKGFLFLDILEKRTRLYNDKIEKNLNFPKAFEPFYNEKTLKNRNYMPKMYEPVLSGPYRARVTSEISVVPQFIDLISVAELKGLGQNRIRSLLSRILFRPGTQYSKEEYDKNNQKRKDIGLTQICKSIPRWTSKLISDLELLLRDYEGFLWEIADTDMRSRELTQVLLFSQLTKFRDPSLPDEVWMTHYIDEPDFSRNIIKGSGRVQRRKTIPKQVLPRPYSPLFWGKVRSKLQVLLVNLFFRNWKRTESKVFYDPQRRKKRRDPIQQVKNAKRKRKLEEGIRLETEEAWENLSHGSEIRTSLLVMHSILRKFILFPLFIIAKNTVYFLLYRVSDWDEDFAEWAKERHIPCSHNGVPLRENELVNYFLEEGFDIKIISPFSLKPWCRAKLQASPTKQIKNKKESEKFEPSYYYLTVWGMEALEPFGSPRTRSSSSSPFIAFLKLVLKKLEKKMKKKRKKALTVFKIVVTEGNEISLGKLKRLSKSSKTKDESFTQIGSIEDWANYSQTNPQMKNLTDRTSIIRNEIQRLEKEKIKVISEIKSSLNSNVELESQPPKNSWKILIRRNVRLIIIIKLYYFIKIFIEKKYIDIFLPIINIARINTKHFVESTIGKYISNNERNQSNNERNQSKNETTEKDINLISISTIKKAQPTKKNSHIFYDLSSLSQGYVFYKLSQPQVINLSKLRSALQYHGTSFFLKTTIKDSFGIQGIFNSELRHKNLRSYDQWKNWLRGHFQYNSPTGWSKLIPQKWQNRVNQRWTAENKDLKKWSSYEKDLLFPFNYTNQNSYEVYSQQEKLLKYYRYGLLSYQFINYETKKDSSIYGSPLQVNKKKKKNLFYTIDKFVYEDMNIGLKNNEDSPLSLYLRKINVIHMEKQLDRKYFDWKKKFPRQNNNDANKVLVYIQIPQDPEDLEIIPPEEIFVDWLKIDKMPTQSPKKGDWEFWFFPEFVLLYKAYKVKPWSIPGKFLVLNAHLTIYPYKSQRAREIDSKNRNETRIDPDGFMKEFLAFQVHWYNQIVEQRTLGMIVPLSYLLEEGKALKKVVNSVTISLQIERLDPNHIRVSKTGWMAERMQLGIMVLDPIRLPRNIEKYLIMYQTISISLVHKRGQQIKQQIKQRYRDERSYFHPKNFDESTPRHQRITGNREQNHYDLLVPENILSSRRRRELRILISFNLKTRNLKNRNDVDRNPVFCNETKIRNSGPFLKESKHRDRDKNELIKLKFFLWPNYRFEDLACMNRYWFDTNNGSRFSMLRIYMYPRLKIR</sequence>
<comment type="similarity">
    <text evidence="2 9">Belongs to the TIC214 family.</text>
</comment>
<comment type="subcellular location">
    <subcellularLocation>
        <location evidence="1">Plastid membrane</location>
        <topology evidence="1">Multi-pass membrane protein</topology>
    </subcellularLocation>
    <subcellularLocation>
        <location evidence="9">Plastid</location>
        <location evidence="9">Chloroplast inner membrane</location>
    </subcellularLocation>
</comment>
<evidence type="ECO:0000256" key="9">
    <source>
        <dbReference type="RuleBase" id="RU364085"/>
    </source>
</evidence>
<keyword evidence="9 10" id="KW-0150">Chloroplast</keyword>
<evidence type="ECO:0000256" key="4">
    <source>
        <dbReference type="ARBA" id="ARBA00016640"/>
    </source>
</evidence>
<keyword evidence="9" id="KW-0472">Membrane</keyword>
<organism evidence="10">
    <name type="scientific">Zabelia dielsii</name>
    <dbReference type="NCBI Taxonomy" id="1112105"/>
    <lineage>
        <taxon>Eukaryota</taxon>
        <taxon>Viridiplantae</taxon>
        <taxon>Streptophyta</taxon>
        <taxon>Embryophyta</taxon>
        <taxon>Tracheophyta</taxon>
        <taxon>Spermatophyta</taxon>
        <taxon>Magnoliopsida</taxon>
        <taxon>eudicotyledons</taxon>
        <taxon>Gunneridae</taxon>
        <taxon>Pentapetalae</taxon>
        <taxon>asterids</taxon>
        <taxon>campanulids</taxon>
        <taxon>Dipsacales</taxon>
        <taxon>Caprifoliaceae</taxon>
        <taxon>Zabelia</taxon>
    </lineage>
</organism>
<keyword evidence="9" id="KW-0813">Transport</keyword>
<dbReference type="RefSeq" id="YP_009742403.1">
    <property type="nucleotide sequence ID" value="NC_046599.1"/>
</dbReference>
<evidence type="ECO:0000256" key="7">
    <source>
        <dbReference type="ARBA" id="ARBA00022989"/>
    </source>
</evidence>
<evidence type="ECO:0000256" key="5">
    <source>
        <dbReference type="ARBA" id="ARBA00022692"/>
    </source>
</evidence>
<evidence type="ECO:0000313" key="10">
    <source>
        <dbReference type="EMBL" id="QID90498.1"/>
    </source>
</evidence>
<dbReference type="GO" id="GO:0009706">
    <property type="term" value="C:chloroplast inner membrane"/>
    <property type="evidence" value="ECO:0007669"/>
    <property type="project" value="UniProtKB-SubCell"/>
</dbReference>
<evidence type="ECO:0000256" key="3">
    <source>
        <dbReference type="ARBA" id="ARBA00011510"/>
    </source>
</evidence>
<dbReference type="GeneID" id="44805002"/>
<dbReference type="InterPro" id="IPR008896">
    <property type="entry name" value="TIC214"/>
</dbReference>
<keyword evidence="9 10" id="KW-0934">Plastid</keyword>
<comment type="subunit">
    <text evidence="3 9">Part of the Tic complex.</text>
</comment>
<evidence type="ECO:0000256" key="6">
    <source>
        <dbReference type="ARBA" id="ARBA00022927"/>
    </source>
</evidence>